<sequence>MSRTLAHILCIVVAGSCLSASAQARSLTRNMSCQEAKNVIDKQGFAVLDTDKFIYDRYVKDERFCPPRQATEPAWVPTKDNPQCFIGYTCIEPDSDIWFR</sequence>
<evidence type="ECO:0000256" key="1">
    <source>
        <dbReference type="SAM" id="SignalP"/>
    </source>
</evidence>
<reference evidence="2 3" key="1">
    <citation type="submission" date="2024-04" db="EMBL/GenBank/DDBJ databases">
        <title>A novel species isolated from cricket.</title>
        <authorList>
            <person name="Wang H.-C."/>
        </authorList>
    </citation>
    <scope>NUCLEOTIDE SEQUENCE [LARGE SCALE GENOMIC DNA]</scope>
    <source>
        <strain evidence="2 3">WL0021</strain>
    </source>
</reference>
<protein>
    <submittedName>
        <fullName evidence="2">Uncharacterized protein</fullName>
    </submittedName>
</protein>
<keyword evidence="1" id="KW-0732">Signal</keyword>
<proteinExistence type="predicted"/>
<feature type="signal peptide" evidence="1">
    <location>
        <begin position="1"/>
        <end position="24"/>
    </location>
</feature>
<name>A0ABV0BGZ6_9HYPH</name>
<organism evidence="2 3">
    <name type="scientific">Hohaiivirga grylli</name>
    <dbReference type="NCBI Taxonomy" id="3133970"/>
    <lineage>
        <taxon>Bacteria</taxon>
        <taxon>Pseudomonadati</taxon>
        <taxon>Pseudomonadota</taxon>
        <taxon>Alphaproteobacteria</taxon>
        <taxon>Hyphomicrobiales</taxon>
        <taxon>Methylobacteriaceae</taxon>
        <taxon>Hohaiivirga</taxon>
    </lineage>
</organism>
<evidence type="ECO:0000313" key="3">
    <source>
        <dbReference type="Proteomes" id="UP001418637"/>
    </source>
</evidence>
<keyword evidence="3" id="KW-1185">Reference proteome</keyword>
<dbReference type="PROSITE" id="PS51257">
    <property type="entry name" value="PROKAR_LIPOPROTEIN"/>
    <property type="match status" value="1"/>
</dbReference>
<dbReference type="RefSeq" id="WP_346336202.1">
    <property type="nucleotide sequence ID" value="NZ_JBBYXI010000001.1"/>
</dbReference>
<evidence type="ECO:0000313" key="2">
    <source>
        <dbReference type="EMBL" id="MEN3930240.1"/>
    </source>
</evidence>
<gene>
    <name evidence="2" type="ORF">WJT86_04085</name>
</gene>
<feature type="chain" id="PRO_5047103704" evidence="1">
    <location>
        <begin position="25"/>
        <end position="100"/>
    </location>
</feature>
<dbReference type="EMBL" id="JBBYXI010000001">
    <property type="protein sequence ID" value="MEN3930240.1"/>
    <property type="molecule type" value="Genomic_DNA"/>
</dbReference>
<accession>A0ABV0BGZ6</accession>
<comment type="caution">
    <text evidence="2">The sequence shown here is derived from an EMBL/GenBank/DDBJ whole genome shotgun (WGS) entry which is preliminary data.</text>
</comment>
<dbReference type="Proteomes" id="UP001418637">
    <property type="component" value="Unassembled WGS sequence"/>
</dbReference>